<proteinExistence type="predicted"/>
<evidence type="ECO:0000313" key="3">
    <source>
        <dbReference type="EMBL" id="MFC4515320.1"/>
    </source>
</evidence>
<dbReference type="Proteomes" id="UP001595990">
    <property type="component" value="Unassembled WGS sequence"/>
</dbReference>
<gene>
    <name evidence="3" type="ORF">ACFPEN_20510</name>
</gene>
<accession>A0ABV9BMJ6</accession>
<feature type="compositionally biased region" description="Low complexity" evidence="1">
    <location>
        <begin position="225"/>
        <end position="235"/>
    </location>
</feature>
<keyword evidence="4" id="KW-1185">Reference proteome</keyword>
<feature type="region of interest" description="Disordered" evidence="1">
    <location>
        <begin position="67"/>
        <end position="98"/>
    </location>
</feature>
<comment type="caution">
    <text evidence="3">The sequence shown here is derived from an EMBL/GenBank/DDBJ whole genome shotgun (WGS) entry which is preliminary data.</text>
</comment>
<dbReference type="RefSeq" id="WP_417923232.1">
    <property type="nucleotide sequence ID" value="NZ_JBHSFS010000009.1"/>
</dbReference>
<dbReference type="EMBL" id="JBHSFS010000009">
    <property type="protein sequence ID" value="MFC4515320.1"/>
    <property type="molecule type" value="Genomic_DNA"/>
</dbReference>
<evidence type="ECO:0000256" key="1">
    <source>
        <dbReference type="SAM" id="MobiDB-lite"/>
    </source>
</evidence>
<evidence type="ECO:0000259" key="2">
    <source>
        <dbReference type="Pfam" id="PF13399"/>
    </source>
</evidence>
<dbReference type="Pfam" id="PF13399">
    <property type="entry name" value="LytR_C"/>
    <property type="match status" value="1"/>
</dbReference>
<organism evidence="3 4">
    <name type="scientific">Streptomyces ehimensis</name>
    <dbReference type="NCBI Taxonomy" id="68195"/>
    <lineage>
        <taxon>Bacteria</taxon>
        <taxon>Bacillati</taxon>
        <taxon>Actinomycetota</taxon>
        <taxon>Actinomycetes</taxon>
        <taxon>Kitasatosporales</taxon>
        <taxon>Streptomycetaceae</taxon>
        <taxon>Streptomyces</taxon>
    </lineage>
</organism>
<protein>
    <submittedName>
        <fullName evidence="3">LytR C-terminal domain-containing protein</fullName>
    </submittedName>
</protein>
<sequence length="245" mass="25064">MSMLTPPGMGGKYRITGHRFPHMRRARNRRRIVLVGAATAVVLGLAGWGTVQLVDVFSGTPATARAAAPAAKRNGDCKSGSEAAGAPGRGLPRDLPRPGDITVNVYNATPRGGLAKITADELERRGFRIGKVGNAQADYDKKVNGTGVLIGSQESMEAALRVLSTQLAGAEARSDQREGQDVDLVLGAAYQGLTPQEESEKALGALERGEVPPSPSQAPAPPSSAAPAAPAATAGAGKGSPPGKC</sequence>
<evidence type="ECO:0000313" key="4">
    <source>
        <dbReference type="Proteomes" id="UP001595990"/>
    </source>
</evidence>
<feature type="region of interest" description="Disordered" evidence="1">
    <location>
        <begin position="193"/>
        <end position="245"/>
    </location>
</feature>
<feature type="compositionally biased region" description="Gly residues" evidence="1">
    <location>
        <begin position="236"/>
        <end position="245"/>
    </location>
</feature>
<feature type="domain" description="LytR/CpsA/Psr regulator C-terminal" evidence="2">
    <location>
        <begin position="100"/>
        <end position="190"/>
    </location>
</feature>
<dbReference type="Gene3D" id="3.30.70.2390">
    <property type="match status" value="1"/>
</dbReference>
<reference evidence="4" key="1">
    <citation type="journal article" date="2019" name="Int. J. Syst. Evol. Microbiol.">
        <title>The Global Catalogue of Microorganisms (GCM) 10K type strain sequencing project: providing services to taxonomists for standard genome sequencing and annotation.</title>
        <authorList>
            <consortium name="The Broad Institute Genomics Platform"/>
            <consortium name="The Broad Institute Genome Sequencing Center for Infectious Disease"/>
            <person name="Wu L."/>
            <person name="Ma J."/>
        </authorList>
    </citation>
    <scope>NUCLEOTIDE SEQUENCE [LARGE SCALE GENOMIC DNA]</scope>
    <source>
        <strain evidence="4">CECT 8064</strain>
    </source>
</reference>
<feature type="compositionally biased region" description="Pro residues" evidence="1">
    <location>
        <begin position="212"/>
        <end position="224"/>
    </location>
</feature>
<name>A0ABV9BMJ6_9ACTN</name>
<dbReference type="InterPro" id="IPR027381">
    <property type="entry name" value="LytR/CpsA/Psr_C"/>
</dbReference>